<sequence length="130" mass="14380">MECDVDLERRKRWGRWGAEVTGDRSAAGRRTIAAAVLKAAAQAVSNTRWSWCSPSLVYNATPLHPIHYSPSRHSSGCGLPPIPDTRHSIFHHNNWNVFLTDAAGAGGKNGVRSLPSVQRPSEKRWRLISV</sequence>
<organism evidence="1 2">
    <name type="scientific">Portunus trituberculatus</name>
    <name type="common">Swimming crab</name>
    <name type="synonym">Neptunus trituberculatus</name>
    <dbReference type="NCBI Taxonomy" id="210409"/>
    <lineage>
        <taxon>Eukaryota</taxon>
        <taxon>Metazoa</taxon>
        <taxon>Ecdysozoa</taxon>
        <taxon>Arthropoda</taxon>
        <taxon>Crustacea</taxon>
        <taxon>Multicrustacea</taxon>
        <taxon>Malacostraca</taxon>
        <taxon>Eumalacostraca</taxon>
        <taxon>Eucarida</taxon>
        <taxon>Decapoda</taxon>
        <taxon>Pleocyemata</taxon>
        <taxon>Brachyura</taxon>
        <taxon>Eubrachyura</taxon>
        <taxon>Portunoidea</taxon>
        <taxon>Portunidae</taxon>
        <taxon>Portuninae</taxon>
        <taxon>Portunus</taxon>
    </lineage>
</organism>
<name>A0A5B7J6V2_PORTR</name>
<accession>A0A5B7J6V2</accession>
<evidence type="ECO:0000313" key="2">
    <source>
        <dbReference type="Proteomes" id="UP000324222"/>
    </source>
</evidence>
<protein>
    <submittedName>
        <fullName evidence="1">Uncharacterized protein</fullName>
    </submittedName>
</protein>
<dbReference type="AlphaFoldDB" id="A0A5B7J6V2"/>
<comment type="caution">
    <text evidence="1">The sequence shown here is derived from an EMBL/GenBank/DDBJ whole genome shotgun (WGS) entry which is preliminary data.</text>
</comment>
<dbReference type="EMBL" id="VSRR010078368">
    <property type="protein sequence ID" value="MPC88628.1"/>
    <property type="molecule type" value="Genomic_DNA"/>
</dbReference>
<dbReference type="Proteomes" id="UP000324222">
    <property type="component" value="Unassembled WGS sequence"/>
</dbReference>
<reference evidence="1 2" key="1">
    <citation type="submission" date="2019-05" db="EMBL/GenBank/DDBJ databases">
        <title>Another draft genome of Portunus trituberculatus and its Hox gene families provides insights of decapod evolution.</title>
        <authorList>
            <person name="Jeong J.-H."/>
            <person name="Song I."/>
            <person name="Kim S."/>
            <person name="Choi T."/>
            <person name="Kim D."/>
            <person name="Ryu S."/>
            <person name="Kim W."/>
        </authorList>
    </citation>
    <scope>NUCLEOTIDE SEQUENCE [LARGE SCALE GENOMIC DNA]</scope>
    <source>
        <tissue evidence="1">Muscle</tissue>
    </source>
</reference>
<evidence type="ECO:0000313" key="1">
    <source>
        <dbReference type="EMBL" id="MPC88628.1"/>
    </source>
</evidence>
<keyword evidence="2" id="KW-1185">Reference proteome</keyword>
<gene>
    <name evidence="1" type="ORF">E2C01_083543</name>
</gene>
<proteinExistence type="predicted"/>